<accession>A0ABY4DA81</accession>
<dbReference type="InterPro" id="IPR009014">
    <property type="entry name" value="Transketo_C/PFOR_II"/>
</dbReference>
<gene>
    <name evidence="2" type="ORF">MUG09_12470</name>
</gene>
<dbReference type="EMBL" id="CP094929">
    <property type="protein sequence ID" value="UOM50368.1"/>
    <property type="molecule type" value="Genomic_DNA"/>
</dbReference>
<protein>
    <submittedName>
        <fullName evidence="2">Transketolase family protein</fullName>
    </submittedName>
</protein>
<keyword evidence="3" id="KW-1185">Reference proteome</keyword>
<sequence length="314" mass="33726">METKEMRAVYCDTLIELAQSDERIMVVEADLMRATGTMKFKEAYPERAVDVGVAEANLVGVSSGLSAGGKIPFAATFGCFASRRAFDQFFLSANYAKLNVKLVGTDPGISAAFNGGTHMPFEDIGLMRMIPGLTIVEPSDPVSLKALTKAAAQIEGCVYMRLHRKAVAALYEEGESFTLGKGKVLADGSDVTIIALGAILVPEALKARQLLTQQGYEAAVIDMHTVKPLDEELILSYARKTGCIVTAENHQTAGGLGSAVANFLSQTHPTPMAMVGIHDEFGQVGTQAWLAQHYRLTAEEISRKALALIKGRKE</sequence>
<evidence type="ECO:0000313" key="3">
    <source>
        <dbReference type="Proteomes" id="UP000829708"/>
    </source>
</evidence>
<feature type="domain" description="Transketolase-like pyrimidine-binding" evidence="1">
    <location>
        <begin position="4"/>
        <end position="169"/>
    </location>
</feature>
<evidence type="ECO:0000259" key="1">
    <source>
        <dbReference type="SMART" id="SM00861"/>
    </source>
</evidence>
<dbReference type="InterPro" id="IPR005475">
    <property type="entry name" value="Transketolase-like_Pyr-bd"/>
</dbReference>
<evidence type="ECO:0000313" key="2">
    <source>
        <dbReference type="EMBL" id="UOM50368.1"/>
    </source>
</evidence>
<dbReference type="InterPro" id="IPR033248">
    <property type="entry name" value="Transketolase_C"/>
</dbReference>
<dbReference type="CDD" id="cd07033">
    <property type="entry name" value="TPP_PYR_DXS_TK_like"/>
    <property type="match status" value="1"/>
</dbReference>
<name>A0ABY4DA81_9SPIR</name>
<dbReference type="SUPFAM" id="SSF52922">
    <property type="entry name" value="TK C-terminal domain-like"/>
    <property type="match status" value="1"/>
</dbReference>
<proteinExistence type="predicted"/>
<dbReference type="PANTHER" id="PTHR43825">
    <property type="entry name" value="PYRUVATE DEHYDROGENASE E1 COMPONENT"/>
    <property type="match status" value="1"/>
</dbReference>
<dbReference type="Gene3D" id="3.40.50.920">
    <property type="match status" value="1"/>
</dbReference>
<dbReference type="Proteomes" id="UP000829708">
    <property type="component" value="Chromosome"/>
</dbReference>
<dbReference type="RefSeq" id="WP_244771759.1">
    <property type="nucleotide sequence ID" value="NZ_CP094929.1"/>
</dbReference>
<dbReference type="Pfam" id="PF02780">
    <property type="entry name" value="Transketolase_C"/>
    <property type="match status" value="1"/>
</dbReference>
<dbReference type="SUPFAM" id="SSF52518">
    <property type="entry name" value="Thiamin diphosphate-binding fold (THDP-binding)"/>
    <property type="match status" value="1"/>
</dbReference>
<dbReference type="Gene3D" id="3.40.50.970">
    <property type="match status" value="1"/>
</dbReference>
<dbReference type="PANTHER" id="PTHR43825:SF1">
    <property type="entry name" value="TRANSKETOLASE-LIKE PYRIMIDINE-BINDING DOMAIN-CONTAINING PROTEIN"/>
    <property type="match status" value="1"/>
</dbReference>
<organism evidence="2 3">
    <name type="scientific">Sphaerochaeta associata</name>
    <dbReference type="NCBI Taxonomy" id="1129264"/>
    <lineage>
        <taxon>Bacteria</taxon>
        <taxon>Pseudomonadati</taxon>
        <taxon>Spirochaetota</taxon>
        <taxon>Spirochaetia</taxon>
        <taxon>Spirochaetales</taxon>
        <taxon>Sphaerochaetaceae</taxon>
        <taxon>Sphaerochaeta</taxon>
    </lineage>
</organism>
<dbReference type="InterPro" id="IPR051157">
    <property type="entry name" value="PDH/Transketolase"/>
</dbReference>
<dbReference type="SMART" id="SM00861">
    <property type="entry name" value="Transket_pyr"/>
    <property type="match status" value="1"/>
</dbReference>
<dbReference type="Pfam" id="PF02779">
    <property type="entry name" value="Transket_pyr"/>
    <property type="match status" value="1"/>
</dbReference>
<dbReference type="InterPro" id="IPR029061">
    <property type="entry name" value="THDP-binding"/>
</dbReference>
<reference evidence="3" key="1">
    <citation type="journal article" date="2024" name="J Bioinform Genom">
        <title>Complete genome sequence of the type strain bacterium Sphaerochaeta associata GLS2t (VKM B-2742)t.</title>
        <authorList>
            <person name="Troshina O.Y."/>
            <person name="Tepeeva A.N."/>
            <person name="Arzamasceva V.O."/>
            <person name="Whitman W.B."/>
            <person name="Varghese N."/>
            <person name="Shapiro N."/>
            <person name="Woyke T."/>
            <person name="Kripides N.C."/>
            <person name="Vasilenko O.V."/>
        </authorList>
    </citation>
    <scope>NUCLEOTIDE SEQUENCE [LARGE SCALE GENOMIC DNA]</scope>
    <source>
        <strain evidence="3">GLS2T</strain>
    </source>
</reference>